<name>A0ACB8AWU9_9AGAM</name>
<evidence type="ECO:0000313" key="2">
    <source>
        <dbReference type="Proteomes" id="UP000790709"/>
    </source>
</evidence>
<feature type="non-terminal residue" evidence="1">
    <location>
        <position position="160"/>
    </location>
</feature>
<organism evidence="1 2">
    <name type="scientific">Leucogyrophana mollusca</name>
    <dbReference type="NCBI Taxonomy" id="85980"/>
    <lineage>
        <taxon>Eukaryota</taxon>
        <taxon>Fungi</taxon>
        <taxon>Dikarya</taxon>
        <taxon>Basidiomycota</taxon>
        <taxon>Agaricomycotina</taxon>
        <taxon>Agaricomycetes</taxon>
        <taxon>Agaricomycetidae</taxon>
        <taxon>Boletales</taxon>
        <taxon>Boletales incertae sedis</taxon>
        <taxon>Leucogyrophana</taxon>
    </lineage>
</organism>
<evidence type="ECO:0000313" key="1">
    <source>
        <dbReference type="EMBL" id="KAH7917744.1"/>
    </source>
</evidence>
<proteinExistence type="predicted"/>
<protein>
    <submittedName>
        <fullName evidence="1">Uncharacterized protein</fullName>
    </submittedName>
</protein>
<accession>A0ACB8AWU9</accession>
<dbReference type="Proteomes" id="UP000790709">
    <property type="component" value="Unassembled WGS sequence"/>
</dbReference>
<sequence>MMRTHRCAISGSLALYFFDLTLEWAPADMDLYMPQQRRQRVVRYLTAEGYTPVQRADIHHSEYNVNCGIADVVTMCNSACTINVVVAAGRTCIAPIFCFHTTAVMNFLSADVFFCAYPTLTTSKKALCNPIAYSDGWPTTALALCYTKYANRGYSVRMNP</sequence>
<gene>
    <name evidence="1" type="ORF">BV22DRAFT_984209</name>
</gene>
<reference evidence="1" key="1">
    <citation type="journal article" date="2021" name="New Phytol.">
        <title>Evolutionary innovations through gain and loss of genes in the ectomycorrhizal Boletales.</title>
        <authorList>
            <person name="Wu G."/>
            <person name="Miyauchi S."/>
            <person name="Morin E."/>
            <person name="Kuo A."/>
            <person name="Drula E."/>
            <person name="Varga T."/>
            <person name="Kohler A."/>
            <person name="Feng B."/>
            <person name="Cao Y."/>
            <person name="Lipzen A."/>
            <person name="Daum C."/>
            <person name="Hundley H."/>
            <person name="Pangilinan J."/>
            <person name="Johnson J."/>
            <person name="Barry K."/>
            <person name="LaButti K."/>
            <person name="Ng V."/>
            <person name="Ahrendt S."/>
            <person name="Min B."/>
            <person name="Choi I.G."/>
            <person name="Park H."/>
            <person name="Plett J.M."/>
            <person name="Magnuson J."/>
            <person name="Spatafora J.W."/>
            <person name="Nagy L.G."/>
            <person name="Henrissat B."/>
            <person name="Grigoriev I.V."/>
            <person name="Yang Z.L."/>
            <person name="Xu J."/>
            <person name="Martin F.M."/>
        </authorList>
    </citation>
    <scope>NUCLEOTIDE SEQUENCE</scope>
    <source>
        <strain evidence="1">KUC20120723A-06</strain>
    </source>
</reference>
<keyword evidence="2" id="KW-1185">Reference proteome</keyword>
<dbReference type="EMBL" id="MU266949">
    <property type="protein sequence ID" value="KAH7917744.1"/>
    <property type="molecule type" value="Genomic_DNA"/>
</dbReference>
<comment type="caution">
    <text evidence="1">The sequence shown here is derived from an EMBL/GenBank/DDBJ whole genome shotgun (WGS) entry which is preliminary data.</text>
</comment>